<evidence type="ECO:0008006" key="4">
    <source>
        <dbReference type="Google" id="ProtNLM"/>
    </source>
</evidence>
<evidence type="ECO:0000313" key="2">
    <source>
        <dbReference type="EMBL" id="RZU40050.1"/>
    </source>
</evidence>
<feature type="transmembrane region" description="Helical" evidence="1">
    <location>
        <begin position="368"/>
        <end position="386"/>
    </location>
</feature>
<dbReference type="OrthoDB" id="110982at2"/>
<dbReference type="Proteomes" id="UP000292958">
    <property type="component" value="Unassembled WGS sequence"/>
</dbReference>
<evidence type="ECO:0000256" key="1">
    <source>
        <dbReference type="SAM" id="Phobius"/>
    </source>
</evidence>
<keyword evidence="1" id="KW-0472">Membrane</keyword>
<keyword evidence="3" id="KW-1185">Reference proteome</keyword>
<keyword evidence="1" id="KW-0812">Transmembrane</keyword>
<gene>
    <name evidence="2" type="ORF">BDD14_1473</name>
</gene>
<dbReference type="AlphaFoldDB" id="A0A4Q7YRD7"/>
<dbReference type="RefSeq" id="WP_130418172.1">
    <property type="nucleotide sequence ID" value="NZ_SHKW01000001.1"/>
</dbReference>
<reference evidence="2 3" key="1">
    <citation type="submission" date="2019-02" db="EMBL/GenBank/DDBJ databases">
        <title>Genomic Encyclopedia of Archaeal and Bacterial Type Strains, Phase II (KMG-II): from individual species to whole genera.</title>
        <authorList>
            <person name="Goeker M."/>
        </authorList>
    </citation>
    <scope>NUCLEOTIDE SEQUENCE [LARGE SCALE GENOMIC DNA]</scope>
    <source>
        <strain evidence="2 3">DSM 18101</strain>
    </source>
</reference>
<evidence type="ECO:0000313" key="3">
    <source>
        <dbReference type="Proteomes" id="UP000292958"/>
    </source>
</evidence>
<keyword evidence="1" id="KW-1133">Transmembrane helix</keyword>
<comment type="caution">
    <text evidence="2">The sequence shown here is derived from an EMBL/GenBank/DDBJ whole genome shotgun (WGS) entry which is preliminary data.</text>
</comment>
<feature type="transmembrane region" description="Helical" evidence="1">
    <location>
        <begin position="392"/>
        <end position="416"/>
    </location>
</feature>
<organism evidence="2 3">
    <name type="scientific">Edaphobacter modestus</name>
    <dbReference type="NCBI Taxonomy" id="388466"/>
    <lineage>
        <taxon>Bacteria</taxon>
        <taxon>Pseudomonadati</taxon>
        <taxon>Acidobacteriota</taxon>
        <taxon>Terriglobia</taxon>
        <taxon>Terriglobales</taxon>
        <taxon>Acidobacteriaceae</taxon>
        <taxon>Edaphobacter</taxon>
    </lineage>
</organism>
<dbReference type="EMBL" id="SHKW01000001">
    <property type="protein sequence ID" value="RZU40050.1"/>
    <property type="molecule type" value="Genomic_DNA"/>
</dbReference>
<protein>
    <recommendedName>
        <fullName evidence="4">MacB-like protein</fullName>
    </recommendedName>
</protein>
<name>A0A4Q7YRD7_9BACT</name>
<proteinExistence type="predicted"/>
<feature type="transmembrane region" description="Helical" evidence="1">
    <location>
        <begin position="329"/>
        <end position="347"/>
    </location>
</feature>
<sequence>MSTLRAHWSLITHAMLRCAGFLVPCDQRNVWLQEWRSELWYVSRADSQEPDSVLASEKRAANFCMGAFQDAWYLRRDSRPAPQPFVRTSQSAMRCAAALFLITCVSCIASLLLPRVRSVMESLPYADPGHIVLIASAGFSSPELPSVRMRELRLWQSRTRQIFSEFAFYQPITRPIRLSSHYTPELRIAKATPNLFSLLGIRPAIAAMEHQSMPVLLVSENVWRKEFHGDPNLIGSTVEIGLHKAKLGGVVAKDQWRLPGVFDAWLLEPETATTISNSARGFVLGRLSVSASNRDLGGRWHMVAPQTDGDPGDYECVTLPEREGAPTHIYIFAVLLALLALPATTSLPLGEYPVQGSQMSWLLRLRRWVFLGVKFVLLLPAVYFTSLDFAHAFAVSLVTAQYIQLVLSFLMALFGFRWILKDQRRRCPVCLNTLTSPARVGEPSRNFLGWNGTELICSGGHGLLHVPELPTSWFATQRWLYLDASWSSIFLGSV</sequence>
<accession>A0A4Q7YRD7</accession>